<reference evidence="13" key="1">
    <citation type="submission" date="2018-05" db="EMBL/GenBank/DDBJ databases">
        <title>Whole genome of Theropithecus gelada.</title>
        <authorList>
            <person name="Chiou K.L."/>
            <person name="Snyder-Mackler N."/>
        </authorList>
    </citation>
    <scope>NUCLEOTIDE SEQUENCE [LARGE SCALE GENOMIC DNA]</scope>
</reference>
<keyword evidence="5 10" id="KW-0479">Metal-binding</keyword>
<sequence>MSTQNRQKYTAGVEAAIDRLINMHLQASYTYLSLSFYFEGDDVALKGVGHFFRKLAEERCESAKHLLMQNQRSSCGLFQDEQKLLRDEWSGSLAAMEAALALENLNQPFLDLHALSSANTDPSLCDFLEKHFLDPEVKLIKKMGDYLTNRRRLASPQARLAEYLFRRLKDDWELPEPSNF</sequence>
<dbReference type="PROSITE" id="PS50905">
    <property type="entry name" value="FERRITIN_LIKE"/>
    <property type="match status" value="1"/>
</dbReference>
<evidence type="ECO:0000259" key="12">
    <source>
        <dbReference type="PROSITE" id="PS50905"/>
    </source>
</evidence>
<dbReference type="Ensembl" id="ENSTGET00000015619.1">
    <property type="protein sequence ID" value="ENSTGEP00000012996.1"/>
    <property type="gene ID" value="ENSTGEG00000010580.1"/>
</dbReference>
<dbReference type="GO" id="GO:0008199">
    <property type="term" value="F:ferric iron binding"/>
    <property type="evidence" value="ECO:0007669"/>
    <property type="project" value="InterPro"/>
</dbReference>
<keyword evidence="3 11" id="KW-0409">Iron storage</keyword>
<proteinExistence type="inferred from homology"/>
<feature type="domain" description="Ferritin-like diiron" evidence="12">
    <location>
        <begin position="7"/>
        <end position="154"/>
    </location>
</feature>
<dbReference type="SUPFAM" id="SSF47240">
    <property type="entry name" value="Ferritin-like"/>
    <property type="match status" value="1"/>
</dbReference>
<dbReference type="InterPro" id="IPR012347">
    <property type="entry name" value="Ferritin-like"/>
</dbReference>
<feature type="binding site" evidence="10">
    <location>
        <position position="103"/>
    </location>
    <ligand>
        <name>Fe cation</name>
        <dbReference type="ChEBI" id="CHEBI:24875"/>
        <label>1</label>
    </ligand>
</feature>
<dbReference type="GO" id="GO:0031410">
    <property type="term" value="C:cytoplasmic vesicle"/>
    <property type="evidence" value="ECO:0007669"/>
    <property type="project" value="UniProtKB-KW"/>
</dbReference>
<accession>A0A8D2F1T6</accession>
<evidence type="ECO:0000256" key="3">
    <source>
        <dbReference type="ARBA" id="ARBA00022434"/>
    </source>
</evidence>
<reference evidence="13" key="2">
    <citation type="submission" date="2025-08" db="UniProtKB">
        <authorList>
            <consortium name="Ensembl"/>
        </authorList>
    </citation>
    <scope>IDENTIFICATION</scope>
</reference>
<name>A0A8D2F1T6_THEGE</name>
<evidence type="ECO:0000256" key="9">
    <source>
        <dbReference type="ARBA" id="ARBA00044942"/>
    </source>
</evidence>
<dbReference type="FunFam" id="1.20.1260.10:FF:000009">
    <property type="entry name" value="Ferritin light chain"/>
    <property type="match status" value="1"/>
</dbReference>
<dbReference type="Pfam" id="PF00210">
    <property type="entry name" value="Ferritin"/>
    <property type="match status" value="1"/>
</dbReference>
<dbReference type="PROSITE" id="PS00204">
    <property type="entry name" value="FERRITIN_2"/>
    <property type="match status" value="1"/>
</dbReference>
<keyword evidence="8" id="KW-0968">Cytoplasmic vesicle</keyword>
<dbReference type="GO" id="GO:0006826">
    <property type="term" value="P:iron ion transport"/>
    <property type="evidence" value="ECO:0007669"/>
    <property type="project" value="InterPro"/>
</dbReference>
<evidence type="ECO:0000256" key="8">
    <source>
        <dbReference type="ARBA" id="ARBA00023329"/>
    </source>
</evidence>
<evidence type="ECO:0000256" key="1">
    <source>
        <dbReference type="ARBA" id="ARBA00004496"/>
    </source>
</evidence>
<comment type="subcellular location">
    <subcellularLocation>
        <location evidence="9">Autolysosome</location>
    </subcellularLocation>
    <subcellularLocation>
        <location evidence="1">Cytoplasm</location>
    </subcellularLocation>
</comment>
<organism evidence="13 14">
    <name type="scientific">Theropithecus gelada</name>
    <name type="common">Gelada baboon</name>
    <dbReference type="NCBI Taxonomy" id="9565"/>
    <lineage>
        <taxon>Eukaryota</taxon>
        <taxon>Metazoa</taxon>
        <taxon>Chordata</taxon>
        <taxon>Craniata</taxon>
        <taxon>Vertebrata</taxon>
        <taxon>Euteleostomi</taxon>
        <taxon>Mammalia</taxon>
        <taxon>Eutheria</taxon>
        <taxon>Euarchontoglires</taxon>
        <taxon>Primates</taxon>
        <taxon>Haplorrhini</taxon>
        <taxon>Catarrhini</taxon>
        <taxon>Cercopithecidae</taxon>
        <taxon>Cercopithecinae</taxon>
        <taxon>Theropithecus</taxon>
    </lineage>
</organism>
<dbReference type="Gene3D" id="1.20.1260.10">
    <property type="match status" value="1"/>
</dbReference>
<keyword evidence="7" id="KW-0458">Lysosome</keyword>
<dbReference type="InterPro" id="IPR009040">
    <property type="entry name" value="Ferritin-like_diiron"/>
</dbReference>
<protein>
    <recommendedName>
        <fullName evidence="11">Ferritin</fullName>
    </recommendedName>
</protein>
<dbReference type="InterPro" id="IPR001519">
    <property type="entry name" value="Ferritin"/>
</dbReference>
<dbReference type="InterPro" id="IPR008331">
    <property type="entry name" value="Ferritin_DPS_dom"/>
</dbReference>
<evidence type="ECO:0000256" key="5">
    <source>
        <dbReference type="ARBA" id="ARBA00022723"/>
    </source>
</evidence>
<keyword evidence="6 10" id="KW-0408">Iron</keyword>
<dbReference type="InterPro" id="IPR009078">
    <property type="entry name" value="Ferritin-like_SF"/>
</dbReference>
<dbReference type="GO" id="GO:0006879">
    <property type="term" value="P:intracellular iron ion homeostasis"/>
    <property type="evidence" value="ECO:0007669"/>
    <property type="project" value="UniProtKB-KW"/>
</dbReference>
<dbReference type="AlphaFoldDB" id="A0A8D2F1T6"/>
<evidence type="ECO:0000256" key="4">
    <source>
        <dbReference type="ARBA" id="ARBA00022490"/>
    </source>
</evidence>
<comment type="similarity">
    <text evidence="2 11">Belongs to the ferritin family.</text>
</comment>
<dbReference type="Proteomes" id="UP000694411">
    <property type="component" value="Chromosome X"/>
</dbReference>
<dbReference type="GO" id="GO:0044754">
    <property type="term" value="C:autolysosome"/>
    <property type="evidence" value="ECO:0007669"/>
    <property type="project" value="UniProtKB-SubCell"/>
</dbReference>
<evidence type="ECO:0000313" key="14">
    <source>
        <dbReference type="Proteomes" id="UP000694411"/>
    </source>
</evidence>
<keyword evidence="4" id="KW-0963">Cytoplasm</keyword>
<evidence type="ECO:0000313" key="13">
    <source>
        <dbReference type="Ensembl" id="ENSTGEP00000012996.1"/>
    </source>
</evidence>
<evidence type="ECO:0000256" key="10">
    <source>
        <dbReference type="PIRSR" id="PIRSR601519-1"/>
    </source>
</evidence>
<dbReference type="PANTHER" id="PTHR11431:SF47">
    <property type="entry name" value="FERRITIN LIGHT CHAIN"/>
    <property type="match status" value="1"/>
</dbReference>
<keyword evidence="14" id="KW-1185">Reference proteome</keyword>
<comment type="function">
    <text evidence="11">Stores iron in a soluble, non-toxic, readily available form. Important for iron homeostasis. Iron is taken up in the ferrous form and deposited as ferric hydroxides after oxidation.</text>
</comment>
<evidence type="ECO:0000256" key="7">
    <source>
        <dbReference type="ARBA" id="ARBA00023228"/>
    </source>
</evidence>
<dbReference type="PANTHER" id="PTHR11431">
    <property type="entry name" value="FERRITIN"/>
    <property type="match status" value="1"/>
</dbReference>
<evidence type="ECO:0000256" key="6">
    <source>
        <dbReference type="ARBA" id="ARBA00023004"/>
    </source>
</evidence>
<dbReference type="InterPro" id="IPR014034">
    <property type="entry name" value="Ferritin_CS"/>
</dbReference>
<reference evidence="13" key="3">
    <citation type="submission" date="2025-09" db="UniProtKB">
        <authorList>
            <consortium name="Ensembl"/>
        </authorList>
    </citation>
    <scope>IDENTIFICATION</scope>
</reference>
<evidence type="ECO:0000256" key="11">
    <source>
        <dbReference type="RuleBase" id="RU361145"/>
    </source>
</evidence>
<evidence type="ECO:0000256" key="2">
    <source>
        <dbReference type="ARBA" id="ARBA00007513"/>
    </source>
</evidence>
<dbReference type="GO" id="GO:0008198">
    <property type="term" value="F:ferrous iron binding"/>
    <property type="evidence" value="ECO:0007669"/>
    <property type="project" value="TreeGrafter"/>
</dbReference>